<comment type="caution">
    <text evidence="6">The sequence shown here is derived from an EMBL/GenBank/DDBJ whole genome shotgun (WGS) entry which is preliminary data.</text>
</comment>
<dbReference type="InterPro" id="IPR023772">
    <property type="entry name" value="DNA-bd_HTH_TetR-type_CS"/>
</dbReference>
<dbReference type="PANTHER" id="PTHR30055">
    <property type="entry name" value="HTH-TYPE TRANSCRIPTIONAL REGULATOR RUTR"/>
    <property type="match status" value="1"/>
</dbReference>
<gene>
    <name evidence="6" type="ORF">Pma05_84420</name>
</gene>
<dbReference type="InterPro" id="IPR050109">
    <property type="entry name" value="HTH-type_TetR-like_transc_reg"/>
</dbReference>
<dbReference type="PROSITE" id="PS01081">
    <property type="entry name" value="HTH_TETR_1"/>
    <property type="match status" value="1"/>
</dbReference>
<keyword evidence="3" id="KW-0804">Transcription</keyword>
<evidence type="ECO:0000256" key="3">
    <source>
        <dbReference type="ARBA" id="ARBA00023163"/>
    </source>
</evidence>
<feature type="domain" description="HTH tetR-type" evidence="5">
    <location>
        <begin position="21"/>
        <end position="81"/>
    </location>
</feature>
<dbReference type="PROSITE" id="PS50977">
    <property type="entry name" value="HTH_TETR_2"/>
    <property type="match status" value="1"/>
</dbReference>
<dbReference type="InterPro" id="IPR001647">
    <property type="entry name" value="HTH_TetR"/>
</dbReference>
<dbReference type="Proteomes" id="UP000621500">
    <property type="component" value="Unassembled WGS sequence"/>
</dbReference>
<reference evidence="6 7" key="1">
    <citation type="submission" date="2021-01" db="EMBL/GenBank/DDBJ databases">
        <title>Whole genome shotgun sequence of Plantactinospora mayteni NBRC 109088.</title>
        <authorList>
            <person name="Komaki H."/>
            <person name="Tamura T."/>
        </authorList>
    </citation>
    <scope>NUCLEOTIDE SEQUENCE [LARGE SCALE GENOMIC DNA]</scope>
    <source>
        <strain evidence="6 7">NBRC 109088</strain>
    </source>
</reference>
<evidence type="ECO:0000313" key="7">
    <source>
        <dbReference type="Proteomes" id="UP000621500"/>
    </source>
</evidence>
<keyword evidence="7" id="KW-1185">Reference proteome</keyword>
<dbReference type="Gene3D" id="1.10.357.10">
    <property type="entry name" value="Tetracycline Repressor, domain 2"/>
    <property type="match status" value="1"/>
</dbReference>
<keyword evidence="2 4" id="KW-0238">DNA-binding</keyword>
<evidence type="ECO:0000256" key="2">
    <source>
        <dbReference type="ARBA" id="ARBA00023125"/>
    </source>
</evidence>
<dbReference type="Gene3D" id="1.10.10.60">
    <property type="entry name" value="Homeodomain-like"/>
    <property type="match status" value="1"/>
</dbReference>
<dbReference type="PANTHER" id="PTHR30055:SF238">
    <property type="entry name" value="MYCOFACTOCIN BIOSYNTHESIS TRANSCRIPTIONAL REGULATOR MFTR-RELATED"/>
    <property type="match status" value="1"/>
</dbReference>
<dbReference type="SUPFAM" id="SSF46689">
    <property type="entry name" value="Homeodomain-like"/>
    <property type="match status" value="1"/>
</dbReference>
<proteinExistence type="predicted"/>
<evidence type="ECO:0000313" key="6">
    <source>
        <dbReference type="EMBL" id="GIH01870.1"/>
    </source>
</evidence>
<evidence type="ECO:0000259" key="5">
    <source>
        <dbReference type="PROSITE" id="PS50977"/>
    </source>
</evidence>
<keyword evidence="1" id="KW-0805">Transcription regulation</keyword>
<name>A0ABQ4F4R5_9ACTN</name>
<protein>
    <recommendedName>
        <fullName evidence="5">HTH tetR-type domain-containing protein</fullName>
    </recommendedName>
</protein>
<dbReference type="Pfam" id="PF00440">
    <property type="entry name" value="TetR_N"/>
    <property type="match status" value="1"/>
</dbReference>
<feature type="DNA-binding region" description="H-T-H motif" evidence="4">
    <location>
        <begin position="44"/>
        <end position="63"/>
    </location>
</feature>
<evidence type="ECO:0000256" key="1">
    <source>
        <dbReference type="ARBA" id="ARBA00023015"/>
    </source>
</evidence>
<dbReference type="EMBL" id="BONX01000092">
    <property type="protein sequence ID" value="GIH01870.1"/>
    <property type="molecule type" value="Genomic_DNA"/>
</dbReference>
<evidence type="ECO:0000256" key="4">
    <source>
        <dbReference type="PROSITE-ProRule" id="PRU00335"/>
    </source>
</evidence>
<dbReference type="PRINTS" id="PR00455">
    <property type="entry name" value="HTHTETR"/>
</dbReference>
<sequence length="211" mass="22279">MYRWYVVLVTEAPGLRERKKQRTRRELIEAALHLFDTRGYEATTVAEIAAAAEVSRATFSNYFSSKEEIVFADGPLRAELLAEAIERRAPGDPPVSVLLGAVKQLLGASGWSLDPASGLVSVRARLIASVPALRARALLEVAALQGQWSALLVAAFAGELDEVEAAALTGAVIGAVFAVVGHELRQGSTGQPLPELVRRAAALALAAPATG</sequence>
<accession>A0ABQ4F4R5</accession>
<organism evidence="6 7">
    <name type="scientific">Plantactinospora mayteni</name>
    <dbReference type="NCBI Taxonomy" id="566021"/>
    <lineage>
        <taxon>Bacteria</taxon>
        <taxon>Bacillati</taxon>
        <taxon>Actinomycetota</taxon>
        <taxon>Actinomycetes</taxon>
        <taxon>Micromonosporales</taxon>
        <taxon>Micromonosporaceae</taxon>
        <taxon>Plantactinospora</taxon>
    </lineage>
</organism>
<dbReference type="InterPro" id="IPR009057">
    <property type="entry name" value="Homeodomain-like_sf"/>
</dbReference>